<dbReference type="InterPro" id="IPR029052">
    <property type="entry name" value="Metallo-depent_PP-like"/>
</dbReference>
<keyword evidence="5" id="KW-1185">Reference proteome</keyword>
<dbReference type="Pfam" id="PF09423">
    <property type="entry name" value="PhoD"/>
    <property type="match status" value="1"/>
</dbReference>
<dbReference type="PANTHER" id="PTHR43606:SF2">
    <property type="entry name" value="ALKALINE PHOSPHATASE FAMILY PROTEIN (AFU_ORTHOLOGUE AFUA_5G03860)"/>
    <property type="match status" value="1"/>
</dbReference>
<dbReference type="EMBL" id="CP001618">
    <property type="protein sequence ID" value="ACQ79758.1"/>
    <property type="molecule type" value="Genomic_DNA"/>
</dbReference>
<dbReference type="Proteomes" id="UP000007962">
    <property type="component" value="Chromosome"/>
</dbReference>
<evidence type="ECO:0000259" key="3">
    <source>
        <dbReference type="Pfam" id="PF16655"/>
    </source>
</evidence>
<dbReference type="AlphaFoldDB" id="C5C359"/>
<evidence type="ECO:0000256" key="1">
    <source>
        <dbReference type="SAM" id="SignalP"/>
    </source>
</evidence>
<dbReference type="PANTHER" id="PTHR43606">
    <property type="entry name" value="PHOSPHATASE, PUTATIVE (AFU_ORTHOLOGUE AFUA_6G08710)-RELATED"/>
    <property type="match status" value="1"/>
</dbReference>
<feature type="domain" description="PhoD-like phosphatase metallophosphatase" evidence="2">
    <location>
        <begin position="161"/>
        <end position="455"/>
    </location>
</feature>
<dbReference type="SUPFAM" id="SSF56300">
    <property type="entry name" value="Metallo-dependent phosphatases"/>
    <property type="match status" value="1"/>
</dbReference>
<dbReference type="STRING" id="471853.Bcav_1502"/>
<name>C5C359_BEUC1</name>
<keyword evidence="4" id="KW-0378">Hydrolase</keyword>
<organism evidence="4 5">
    <name type="scientific">Beutenbergia cavernae (strain ATCC BAA-8 / DSM 12333 / CCUG 43141 / JCM 11478 / NBRC 16432 / NCIMB 13614 / HKI 0122)</name>
    <dbReference type="NCBI Taxonomy" id="471853"/>
    <lineage>
        <taxon>Bacteria</taxon>
        <taxon>Bacillati</taxon>
        <taxon>Actinomycetota</taxon>
        <taxon>Actinomycetes</taxon>
        <taxon>Micrococcales</taxon>
        <taxon>Beutenbergiaceae</taxon>
        <taxon>Beutenbergia</taxon>
    </lineage>
</organism>
<keyword evidence="1" id="KW-0732">Signal</keyword>
<evidence type="ECO:0000313" key="5">
    <source>
        <dbReference type="Proteomes" id="UP000007962"/>
    </source>
</evidence>
<dbReference type="InterPro" id="IPR018946">
    <property type="entry name" value="PhoD-like_MPP"/>
</dbReference>
<dbReference type="KEGG" id="bcv:Bcav_1502"/>
<dbReference type="InterPro" id="IPR032093">
    <property type="entry name" value="PhoD_N"/>
</dbReference>
<protein>
    <submittedName>
        <fullName evidence="4">Alkaline phosphatase</fullName>
        <ecNumber evidence="4">3.1.3.1</ecNumber>
    </submittedName>
</protein>
<dbReference type="eggNOG" id="COG3540">
    <property type="taxonomic scope" value="Bacteria"/>
</dbReference>
<dbReference type="PROSITE" id="PS51318">
    <property type="entry name" value="TAT"/>
    <property type="match status" value="1"/>
</dbReference>
<feature type="domain" description="Phospholipase D N-terminal" evidence="3">
    <location>
        <begin position="42"/>
        <end position="149"/>
    </location>
</feature>
<dbReference type="Pfam" id="PF16655">
    <property type="entry name" value="PhoD_N"/>
    <property type="match status" value="1"/>
</dbReference>
<gene>
    <name evidence="4" type="ordered locus">Bcav_1502</name>
</gene>
<dbReference type="Gene3D" id="2.60.40.380">
    <property type="entry name" value="Purple acid phosphatase-like, N-terminal"/>
    <property type="match status" value="1"/>
</dbReference>
<feature type="chain" id="PRO_5002949260" evidence="1">
    <location>
        <begin position="27"/>
        <end position="545"/>
    </location>
</feature>
<sequence length="545" mass="59219">MSVSRRSFLAAAGAAAGAAVTDFAAAAPAAAVTFASNPFQLGSASGDPTEDSVILWTRLAPEPTATDFGMAGAPSSISVHWRVATTHEGATSDATSLYDGDVTVTATDCWSAHVDVKTAPGGGPLQAGTTYYFRFAVDGFETWVGTTRTRPAPDADVIASFAVISCQSYATELTGTSYWPGYTHLEQNPMDFVLHLGDYIYESSHANTIPAEIPGDPTTDACRSITDYRRRWGAYLERDNIQRVRRTQPMFYVPDDHEFINDVHGGEVADRTQGVIDRWNNALRALWENMPTRSARPVVEPGTTRLVAEVERTDIRWGRHLDLIVPDMRQYRTRFDHATPTLFGVAQRNRVLNRIATASATWTALGVVSPITSYRISATDPRVAGTWNTYAERGLVTDAIAARRASDPDFSPVFLAGDVHCGYASRVARDQDVPEQDHVATEFSVPSMSSYGTASGGTGRTSWPDRRAGNPTLLSYIGIPASPNEDDGSGYAKCQPYKGYLRCAAGPDYFYTNYITATNVWQSTSVATSRKKLRVTRGAIGALPY</sequence>
<accession>C5C359</accession>
<dbReference type="GO" id="GO:0004035">
    <property type="term" value="F:alkaline phosphatase activity"/>
    <property type="evidence" value="ECO:0007669"/>
    <property type="project" value="UniProtKB-EC"/>
</dbReference>
<dbReference type="InterPro" id="IPR006311">
    <property type="entry name" value="TAT_signal"/>
</dbReference>
<dbReference type="HOGENOM" id="CLU_015982_2_1_11"/>
<feature type="signal peptide" evidence="1">
    <location>
        <begin position="1"/>
        <end position="26"/>
    </location>
</feature>
<evidence type="ECO:0000313" key="4">
    <source>
        <dbReference type="EMBL" id="ACQ79758.1"/>
    </source>
</evidence>
<dbReference type="InterPro" id="IPR038607">
    <property type="entry name" value="PhoD-like_sf"/>
</dbReference>
<dbReference type="InterPro" id="IPR052900">
    <property type="entry name" value="Phospholipid_Metab_Enz"/>
</dbReference>
<reference evidence="4 5" key="1">
    <citation type="journal article" date="2009" name="Stand. Genomic Sci.">
        <title>Complete genome sequence of Beutenbergia cavernae type strain (HKI 0122).</title>
        <authorList>
            <person name="Land M."/>
            <person name="Pukall R."/>
            <person name="Abt B."/>
            <person name="Goker M."/>
            <person name="Rohde M."/>
            <person name="Glavina Del Rio T."/>
            <person name="Tice H."/>
            <person name="Copeland A."/>
            <person name="Cheng J.F."/>
            <person name="Lucas S."/>
            <person name="Chen F."/>
            <person name="Nolan M."/>
            <person name="Bruce D."/>
            <person name="Goodwin L."/>
            <person name="Pitluck S."/>
            <person name="Ivanova N."/>
            <person name="Mavromatis K."/>
            <person name="Ovchinnikova G."/>
            <person name="Pati A."/>
            <person name="Chen A."/>
            <person name="Palaniappan K."/>
            <person name="Hauser L."/>
            <person name="Chang Y.J."/>
            <person name="Jefferies C.C."/>
            <person name="Saunders E."/>
            <person name="Brettin T."/>
            <person name="Detter J.C."/>
            <person name="Han C."/>
            <person name="Chain P."/>
            <person name="Bristow J."/>
            <person name="Eisen J.A."/>
            <person name="Markowitz V."/>
            <person name="Hugenholtz P."/>
            <person name="Kyrpides N.C."/>
            <person name="Klenk H.P."/>
            <person name="Lapidus A."/>
        </authorList>
    </citation>
    <scope>NUCLEOTIDE SEQUENCE [LARGE SCALE GENOMIC DNA]</scope>
    <source>
        <strain evidence="5">ATCC BAA-8 / DSM 12333 / NBRC 16432</strain>
    </source>
</reference>
<dbReference type="EC" id="3.1.3.1" evidence="4"/>
<evidence type="ECO:0000259" key="2">
    <source>
        <dbReference type="Pfam" id="PF09423"/>
    </source>
</evidence>
<dbReference type="Gene3D" id="3.60.21.70">
    <property type="entry name" value="PhoD-like phosphatase"/>
    <property type="match status" value="1"/>
</dbReference>
<proteinExistence type="predicted"/>